<reference evidence="1 2" key="1">
    <citation type="submission" date="2018-11" db="EMBL/GenBank/DDBJ databases">
        <authorList>
            <consortium name="Pathogen Informatics"/>
        </authorList>
    </citation>
    <scope>NUCLEOTIDE SEQUENCE [LARGE SCALE GENOMIC DNA]</scope>
    <source>
        <strain evidence="1 2">NCTC12929</strain>
    </source>
</reference>
<organism evidence="1 2">
    <name type="scientific">Bergeyella zoohelcum</name>
    <dbReference type="NCBI Taxonomy" id="1015"/>
    <lineage>
        <taxon>Bacteria</taxon>
        <taxon>Pseudomonadati</taxon>
        <taxon>Bacteroidota</taxon>
        <taxon>Flavobacteriia</taxon>
        <taxon>Flavobacteriales</taxon>
        <taxon>Weeksellaceae</taxon>
        <taxon>Bergeyella</taxon>
    </lineage>
</organism>
<dbReference type="AlphaFoldDB" id="A0A7Z9CGV0"/>
<dbReference type="Proteomes" id="UP000270205">
    <property type="component" value="Unassembled WGS sequence"/>
</dbReference>
<sequence>METFYYKLKKKKDNINIIKSSLPYVSTTS</sequence>
<evidence type="ECO:0000313" key="1">
    <source>
        <dbReference type="EMBL" id="VDH03742.1"/>
    </source>
</evidence>
<dbReference type="EMBL" id="UYIV01000001">
    <property type="protein sequence ID" value="VDH03742.1"/>
    <property type="molecule type" value="Genomic_DNA"/>
</dbReference>
<gene>
    <name evidence="1" type="ORF">NCTC12929_01083</name>
</gene>
<protein>
    <submittedName>
        <fullName evidence="1">Uncharacterized protein</fullName>
    </submittedName>
</protein>
<evidence type="ECO:0000313" key="2">
    <source>
        <dbReference type="Proteomes" id="UP000270205"/>
    </source>
</evidence>
<name>A0A7Z9CGV0_9FLAO</name>
<accession>A0A7Z9CGV0</accession>
<comment type="caution">
    <text evidence="1">The sequence shown here is derived from an EMBL/GenBank/DDBJ whole genome shotgun (WGS) entry which is preliminary data.</text>
</comment>
<proteinExistence type="predicted"/>